<dbReference type="AlphaFoldDB" id="A0A9N7ND56"/>
<keyword evidence="6" id="KW-1185">Reference proteome</keyword>
<dbReference type="PANTHER" id="PTHR45717">
    <property type="entry name" value="OS12G0527900 PROTEIN"/>
    <property type="match status" value="1"/>
</dbReference>
<evidence type="ECO:0000256" key="1">
    <source>
        <dbReference type="ARBA" id="ARBA00007626"/>
    </source>
</evidence>
<dbReference type="GO" id="GO:0005739">
    <property type="term" value="C:mitochondrion"/>
    <property type="evidence" value="ECO:0007669"/>
    <property type="project" value="TreeGrafter"/>
</dbReference>
<evidence type="ECO:0000256" key="4">
    <source>
        <dbReference type="SAM" id="MobiDB-lite"/>
    </source>
</evidence>
<feature type="repeat" description="PPR" evidence="3">
    <location>
        <begin position="243"/>
        <end position="277"/>
    </location>
</feature>
<dbReference type="NCBIfam" id="TIGR00756">
    <property type="entry name" value="PPR"/>
    <property type="match status" value="3"/>
</dbReference>
<sequence>MLPRIFRTPVAAARRLSTQAAAVAVSPSNDAQSRYKKRDSKDKGLAAAQTEVAGPGDLTTAAKDDEIAKSGGGGGRDALARRLFSLVYSKRSAAVAIRKWKEEGQVVQKYEQKYEVADVAIRLDFPVCEWMRTQDDMKLVSGDYAVHLDLIAKMRGLNSAEKFFEDLPENMRDHATCSSLLHTYVQHKEPEKAEALMAKMSECGFLKSPLPYNHMLALYLSTGQLEKIPVLIKDLKKNITSPDTVTYNLWLAACGSQNCVETAEKVFREQINAKINPDWVTYSTLASIYIKNSMRDKAESSLKDMERKITKKDRAGFSSLISLHASLENTSEILRLWKLMKSTYRKLNDAEYTCVISSLLKVKDFKEANKFYDEWESISPTSDSRIPNLLIAAYINSDQMEKAKDFFERMVKRETVPGYTTWELLTWGYLKERNLEKVLDSFKKAVKSVRKWDPDEKLVHEVFKIVEDFGNVDCAEELIRILRRAGYVNAEIYKCLLRTYAKAGKMALVMEERLKKDGVEVDEEIKRLVQLTSKMCVGEIPSEV</sequence>
<dbReference type="InterPro" id="IPR002885">
    <property type="entry name" value="PPR_rpt"/>
</dbReference>
<name>A0A9N7ND56_STRHE</name>
<evidence type="ECO:0000313" key="5">
    <source>
        <dbReference type="EMBL" id="CAA0832097.1"/>
    </source>
</evidence>
<dbReference type="InterPro" id="IPR011990">
    <property type="entry name" value="TPR-like_helical_dom_sf"/>
</dbReference>
<evidence type="ECO:0000313" key="6">
    <source>
        <dbReference type="Proteomes" id="UP001153555"/>
    </source>
</evidence>
<feature type="region of interest" description="Disordered" evidence="4">
    <location>
        <begin position="27"/>
        <end position="74"/>
    </location>
</feature>
<dbReference type="EMBL" id="CACSLK010027833">
    <property type="protein sequence ID" value="CAA0832097.1"/>
    <property type="molecule type" value="Genomic_DNA"/>
</dbReference>
<dbReference type="SUPFAM" id="SSF48452">
    <property type="entry name" value="TPR-like"/>
    <property type="match status" value="1"/>
</dbReference>
<dbReference type="PANTHER" id="PTHR45717:SF45">
    <property type="entry name" value="OS12G0527900 PROTEIN"/>
    <property type="match status" value="1"/>
</dbReference>
<dbReference type="Pfam" id="PF13041">
    <property type="entry name" value="PPR_2"/>
    <property type="match status" value="1"/>
</dbReference>
<comment type="similarity">
    <text evidence="1">Belongs to the PPR family. P subfamily.</text>
</comment>
<protein>
    <submittedName>
        <fullName evidence="5">Pentatricopeptide repeat-containing protein -mitochondrial</fullName>
    </submittedName>
</protein>
<gene>
    <name evidence="5" type="ORF">SHERM_27401</name>
</gene>
<reference evidence="5" key="1">
    <citation type="submission" date="2019-12" db="EMBL/GenBank/DDBJ databases">
        <authorList>
            <person name="Scholes J."/>
        </authorList>
    </citation>
    <scope>NUCLEOTIDE SEQUENCE</scope>
</reference>
<dbReference type="OrthoDB" id="1908178at2759"/>
<keyword evidence="2" id="KW-0677">Repeat</keyword>
<organism evidence="5 6">
    <name type="scientific">Striga hermonthica</name>
    <name type="common">Purple witchweed</name>
    <name type="synonym">Buchnera hermonthica</name>
    <dbReference type="NCBI Taxonomy" id="68872"/>
    <lineage>
        <taxon>Eukaryota</taxon>
        <taxon>Viridiplantae</taxon>
        <taxon>Streptophyta</taxon>
        <taxon>Embryophyta</taxon>
        <taxon>Tracheophyta</taxon>
        <taxon>Spermatophyta</taxon>
        <taxon>Magnoliopsida</taxon>
        <taxon>eudicotyledons</taxon>
        <taxon>Gunneridae</taxon>
        <taxon>Pentapetalae</taxon>
        <taxon>asterids</taxon>
        <taxon>lamiids</taxon>
        <taxon>Lamiales</taxon>
        <taxon>Orobanchaceae</taxon>
        <taxon>Buchnereae</taxon>
        <taxon>Striga</taxon>
    </lineage>
</organism>
<dbReference type="Gene3D" id="1.25.40.10">
    <property type="entry name" value="Tetratricopeptide repeat domain"/>
    <property type="match status" value="2"/>
</dbReference>
<evidence type="ECO:0000256" key="2">
    <source>
        <dbReference type="ARBA" id="ARBA00022737"/>
    </source>
</evidence>
<feature type="repeat" description="PPR" evidence="3">
    <location>
        <begin position="383"/>
        <end position="417"/>
    </location>
</feature>
<dbReference type="GO" id="GO:0003729">
    <property type="term" value="F:mRNA binding"/>
    <property type="evidence" value="ECO:0007669"/>
    <property type="project" value="UniProtKB-ARBA"/>
</dbReference>
<proteinExistence type="inferred from homology"/>
<evidence type="ECO:0000256" key="3">
    <source>
        <dbReference type="PROSITE-ProRule" id="PRU00708"/>
    </source>
</evidence>
<comment type="caution">
    <text evidence="5">The sequence shown here is derived from an EMBL/GenBank/DDBJ whole genome shotgun (WGS) entry which is preliminary data.</text>
</comment>
<dbReference type="Pfam" id="PF01535">
    <property type="entry name" value="PPR"/>
    <property type="match status" value="4"/>
</dbReference>
<dbReference type="Proteomes" id="UP001153555">
    <property type="component" value="Unassembled WGS sequence"/>
</dbReference>
<dbReference type="PROSITE" id="PS51375">
    <property type="entry name" value="PPR"/>
    <property type="match status" value="3"/>
</dbReference>
<accession>A0A9N7ND56</accession>
<feature type="repeat" description="PPR" evidence="3">
    <location>
        <begin position="173"/>
        <end position="207"/>
    </location>
</feature>